<feature type="domain" description="RNA polymerase sigma-70 region 2" evidence="6">
    <location>
        <begin position="9"/>
        <end position="70"/>
    </location>
</feature>
<dbReference type="Gene3D" id="1.10.10.10">
    <property type="entry name" value="Winged helix-like DNA-binding domain superfamily/Winged helix DNA-binding domain"/>
    <property type="match status" value="1"/>
</dbReference>
<protein>
    <submittedName>
        <fullName evidence="8">RNA polymerase, sigma-24 subunit, ECF subfamily</fullName>
    </submittedName>
</protein>
<dbReference type="Proteomes" id="UP000214646">
    <property type="component" value="Unassembled WGS sequence"/>
</dbReference>
<sequence>MTARQLADLIDTYAPALVLFARQWCAAPEDVVQDAFCKLASQAAVPDDPVAWLYRVTRNAAIDTGKAERRRSRREAVVARSVRWFDESAIDGLDAGAAVAALEDLPADEREVIVARLWGGMTLAQIAVVTVCSVSTAHRRYEAGLAALRERLGVICPKT</sequence>
<feature type="domain" description="RNA polymerase sigma factor 70 region 4 type 2" evidence="7">
    <location>
        <begin position="99"/>
        <end position="148"/>
    </location>
</feature>
<dbReference type="Pfam" id="PF04542">
    <property type="entry name" value="Sigma70_r2"/>
    <property type="match status" value="1"/>
</dbReference>
<dbReference type="Gene3D" id="1.10.1740.10">
    <property type="match status" value="1"/>
</dbReference>
<dbReference type="OrthoDB" id="289887at2"/>
<dbReference type="SUPFAM" id="SSF88946">
    <property type="entry name" value="Sigma2 domain of RNA polymerase sigma factors"/>
    <property type="match status" value="1"/>
</dbReference>
<dbReference type="InterPro" id="IPR013249">
    <property type="entry name" value="RNA_pol_sigma70_r4_t2"/>
</dbReference>
<dbReference type="GO" id="GO:0003677">
    <property type="term" value="F:DNA binding"/>
    <property type="evidence" value="ECO:0007669"/>
    <property type="project" value="UniProtKB-KW"/>
</dbReference>
<dbReference type="SUPFAM" id="SSF88659">
    <property type="entry name" value="Sigma3 and sigma4 domains of RNA polymerase sigma factors"/>
    <property type="match status" value="1"/>
</dbReference>
<keyword evidence="4" id="KW-0238">DNA-binding</keyword>
<dbReference type="RefSeq" id="WP_088251768.1">
    <property type="nucleotide sequence ID" value="NZ_NIDE01000001.1"/>
</dbReference>
<dbReference type="InterPro" id="IPR013324">
    <property type="entry name" value="RNA_pol_sigma_r3/r4-like"/>
</dbReference>
<dbReference type="GO" id="GO:0016987">
    <property type="term" value="F:sigma factor activity"/>
    <property type="evidence" value="ECO:0007669"/>
    <property type="project" value="UniProtKB-KW"/>
</dbReference>
<organism evidence="8 9">
    <name type="scientific">Fimbriiglobus ruber</name>
    <dbReference type="NCBI Taxonomy" id="1908690"/>
    <lineage>
        <taxon>Bacteria</taxon>
        <taxon>Pseudomonadati</taxon>
        <taxon>Planctomycetota</taxon>
        <taxon>Planctomycetia</taxon>
        <taxon>Gemmatales</taxon>
        <taxon>Gemmataceae</taxon>
        <taxon>Fimbriiglobus</taxon>
    </lineage>
</organism>
<evidence type="ECO:0000259" key="7">
    <source>
        <dbReference type="Pfam" id="PF08281"/>
    </source>
</evidence>
<dbReference type="InterPro" id="IPR014284">
    <property type="entry name" value="RNA_pol_sigma-70_dom"/>
</dbReference>
<keyword evidence="3" id="KW-0731">Sigma factor</keyword>
<reference evidence="9" key="1">
    <citation type="submission" date="2017-06" db="EMBL/GenBank/DDBJ databases">
        <title>Genome analysis of Fimbriiglobus ruber SP5, the first member of the order Planctomycetales with confirmed chitinolytic capability.</title>
        <authorList>
            <person name="Ravin N.V."/>
            <person name="Rakitin A.L."/>
            <person name="Ivanova A.A."/>
            <person name="Beletsky A.V."/>
            <person name="Kulichevskaya I.S."/>
            <person name="Mardanov A.V."/>
            <person name="Dedysh S.N."/>
        </authorList>
    </citation>
    <scope>NUCLEOTIDE SEQUENCE [LARGE SCALE GENOMIC DNA]</scope>
    <source>
        <strain evidence="9">SP5</strain>
    </source>
</reference>
<evidence type="ECO:0000313" key="9">
    <source>
        <dbReference type="Proteomes" id="UP000214646"/>
    </source>
</evidence>
<evidence type="ECO:0000313" key="8">
    <source>
        <dbReference type="EMBL" id="OWK46553.1"/>
    </source>
</evidence>
<evidence type="ECO:0000259" key="6">
    <source>
        <dbReference type="Pfam" id="PF04542"/>
    </source>
</evidence>
<dbReference type="GO" id="GO:0006352">
    <property type="term" value="P:DNA-templated transcription initiation"/>
    <property type="evidence" value="ECO:0007669"/>
    <property type="project" value="InterPro"/>
</dbReference>
<keyword evidence="5" id="KW-0804">Transcription</keyword>
<dbReference type="InterPro" id="IPR007627">
    <property type="entry name" value="RNA_pol_sigma70_r2"/>
</dbReference>
<dbReference type="EMBL" id="NIDE01000001">
    <property type="protein sequence ID" value="OWK46553.1"/>
    <property type="molecule type" value="Genomic_DNA"/>
</dbReference>
<accession>A0A225E000</accession>
<dbReference type="PANTHER" id="PTHR43133:SF8">
    <property type="entry name" value="RNA POLYMERASE SIGMA FACTOR HI_1459-RELATED"/>
    <property type="match status" value="1"/>
</dbReference>
<dbReference type="Pfam" id="PF08281">
    <property type="entry name" value="Sigma70_r4_2"/>
    <property type="match status" value="1"/>
</dbReference>
<evidence type="ECO:0000256" key="1">
    <source>
        <dbReference type="ARBA" id="ARBA00010641"/>
    </source>
</evidence>
<comment type="similarity">
    <text evidence="1">Belongs to the sigma-70 factor family. ECF subfamily.</text>
</comment>
<dbReference type="InterPro" id="IPR036388">
    <property type="entry name" value="WH-like_DNA-bd_sf"/>
</dbReference>
<dbReference type="AlphaFoldDB" id="A0A225E000"/>
<dbReference type="PANTHER" id="PTHR43133">
    <property type="entry name" value="RNA POLYMERASE ECF-TYPE SIGMA FACTO"/>
    <property type="match status" value="1"/>
</dbReference>
<dbReference type="InterPro" id="IPR013325">
    <property type="entry name" value="RNA_pol_sigma_r2"/>
</dbReference>
<dbReference type="CDD" id="cd06171">
    <property type="entry name" value="Sigma70_r4"/>
    <property type="match status" value="1"/>
</dbReference>
<evidence type="ECO:0000256" key="3">
    <source>
        <dbReference type="ARBA" id="ARBA00023082"/>
    </source>
</evidence>
<evidence type="ECO:0000256" key="4">
    <source>
        <dbReference type="ARBA" id="ARBA00023125"/>
    </source>
</evidence>
<keyword evidence="9" id="KW-1185">Reference proteome</keyword>
<keyword evidence="2" id="KW-0805">Transcription regulation</keyword>
<evidence type="ECO:0000256" key="5">
    <source>
        <dbReference type="ARBA" id="ARBA00023163"/>
    </source>
</evidence>
<proteinExistence type="inferred from homology"/>
<evidence type="ECO:0000256" key="2">
    <source>
        <dbReference type="ARBA" id="ARBA00023015"/>
    </source>
</evidence>
<gene>
    <name evidence="8" type="ORF">FRUB_00252</name>
</gene>
<dbReference type="InterPro" id="IPR039425">
    <property type="entry name" value="RNA_pol_sigma-70-like"/>
</dbReference>
<name>A0A225E000_9BACT</name>
<comment type="caution">
    <text evidence="8">The sequence shown here is derived from an EMBL/GenBank/DDBJ whole genome shotgun (WGS) entry which is preliminary data.</text>
</comment>
<dbReference type="NCBIfam" id="TIGR02937">
    <property type="entry name" value="sigma70-ECF"/>
    <property type="match status" value="1"/>
</dbReference>